<dbReference type="RefSeq" id="WP_354314054.1">
    <property type="nucleotide sequence ID" value="NZ_JBEPME010000005.1"/>
</dbReference>
<sequence length="101" mass="11214">MKEKSEIFLKLYSLLFGSGMAKDLRPVNCTTLLAIASFIDDKGTCCPTQIHIAEVTGVSTATVNKAVNALLEFKVNGKSIITREFVQQGQFTYSFYTFHLI</sequence>
<evidence type="ECO:0000313" key="1">
    <source>
        <dbReference type="EMBL" id="MET3658408.1"/>
    </source>
</evidence>
<dbReference type="EMBL" id="JBEPME010000005">
    <property type="protein sequence ID" value="MET3658408.1"/>
    <property type="molecule type" value="Genomic_DNA"/>
</dbReference>
<comment type="caution">
    <text evidence="1">The sequence shown here is derived from an EMBL/GenBank/DDBJ whole genome shotgun (WGS) entry which is preliminary data.</text>
</comment>
<dbReference type="Proteomes" id="UP001549104">
    <property type="component" value="Unassembled WGS sequence"/>
</dbReference>
<dbReference type="Gene3D" id="1.10.10.10">
    <property type="entry name" value="Winged helix-like DNA-binding domain superfamily/Winged helix DNA-binding domain"/>
    <property type="match status" value="1"/>
</dbReference>
<evidence type="ECO:0000313" key="2">
    <source>
        <dbReference type="Proteomes" id="UP001549104"/>
    </source>
</evidence>
<evidence type="ECO:0008006" key="3">
    <source>
        <dbReference type="Google" id="ProtNLM"/>
    </source>
</evidence>
<protein>
    <recommendedName>
        <fullName evidence="3">Helix-turn-helix domain-containing protein</fullName>
    </recommendedName>
</protein>
<dbReference type="InterPro" id="IPR036388">
    <property type="entry name" value="WH-like_DNA-bd_sf"/>
</dbReference>
<gene>
    <name evidence="1" type="ORF">ABIC55_003525</name>
</gene>
<keyword evidence="2" id="KW-1185">Reference proteome</keyword>
<organism evidence="1 2">
    <name type="scientific">Sporosarcina psychrophila</name>
    <name type="common">Bacillus psychrophilus</name>
    <dbReference type="NCBI Taxonomy" id="1476"/>
    <lineage>
        <taxon>Bacteria</taxon>
        <taxon>Bacillati</taxon>
        <taxon>Bacillota</taxon>
        <taxon>Bacilli</taxon>
        <taxon>Bacillales</taxon>
        <taxon>Caryophanaceae</taxon>
        <taxon>Sporosarcina</taxon>
    </lineage>
</organism>
<proteinExistence type="predicted"/>
<name>A0ABV2KBE0_SPOPS</name>
<reference evidence="1 2" key="1">
    <citation type="submission" date="2024-06" db="EMBL/GenBank/DDBJ databases">
        <title>Sorghum-associated microbial communities from plants grown in Nebraska, USA.</title>
        <authorList>
            <person name="Schachtman D."/>
        </authorList>
    </citation>
    <scope>NUCLEOTIDE SEQUENCE [LARGE SCALE GENOMIC DNA]</scope>
    <source>
        <strain evidence="1 2">1288</strain>
    </source>
</reference>
<accession>A0ABV2KBE0</accession>
<dbReference type="Pfam" id="PF13730">
    <property type="entry name" value="HTH_36"/>
    <property type="match status" value="1"/>
</dbReference>